<accession>A0ACB1A9L9</accession>
<keyword evidence="2" id="KW-1185">Reference proteome</keyword>
<dbReference type="EMBL" id="CAVMJV010000070">
    <property type="protein sequence ID" value="CAK5088206.1"/>
    <property type="molecule type" value="Genomic_DNA"/>
</dbReference>
<sequence>MTSPIKENEEKLRNVKIEGEEEEEKKDEAMEEEKKEEDEQHTGEEDEVIVDGAVRGPTEESEEYTEHEGDGFYEEEGEEESSENGHKPEGRASKSLVQLTQRFIGFLHTTPAGLVDLNNAADKLNVTQKRRIYDITNVLEGIGLIEKRSKNVIYWKGGKFRKPGGSVELLPGEESKMYKLKSELTDLEREERLIDTHLRWMRQKGDRSLLRVQSYLKIITIFCTPLIFLYLSKIITIFCSLTFHEPCGRLGYTEKILIYIQHEF</sequence>
<comment type="caution">
    <text evidence="1">The sequence shown here is derived from an EMBL/GenBank/DDBJ whole genome shotgun (WGS) entry which is preliminary data.</text>
</comment>
<dbReference type="Proteomes" id="UP001497535">
    <property type="component" value="Unassembled WGS sequence"/>
</dbReference>
<evidence type="ECO:0000313" key="2">
    <source>
        <dbReference type="Proteomes" id="UP001497535"/>
    </source>
</evidence>
<reference evidence="1" key="1">
    <citation type="submission" date="2023-11" db="EMBL/GenBank/DDBJ databases">
        <authorList>
            <person name="Poullet M."/>
        </authorList>
    </citation>
    <scope>NUCLEOTIDE SEQUENCE</scope>
    <source>
        <strain evidence="1">E1834</strain>
    </source>
</reference>
<name>A0ACB1A9L9_MELEN</name>
<gene>
    <name evidence="1" type="ORF">MENTE1834_LOCUS35845</name>
</gene>
<evidence type="ECO:0000313" key="1">
    <source>
        <dbReference type="EMBL" id="CAK5088206.1"/>
    </source>
</evidence>
<organism evidence="1 2">
    <name type="scientific">Meloidogyne enterolobii</name>
    <name type="common">Root-knot nematode worm</name>
    <name type="synonym">Meloidogyne mayaguensis</name>
    <dbReference type="NCBI Taxonomy" id="390850"/>
    <lineage>
        <taxon>Eukaryota</taxon>
        <taxon>Metazoa</taxon>
        <taxon>Ecdysozoa</taxon>
        <taxon>Nematoda</taxon>
        <taxon>Chromadorea</taxon>
        <taxon>Rhabditida</taxon>
        <taxon>Tylenchina</taxon>
        <taxon>Tylenchomorpha</taxon>
        <taxon>Tylenchoidea</taxon>
        <taxon>Meloidogynidae</taxon>
        <taxon>Meloidogyninae</taxon>
        <taxon>Meloidogyne</taxon>
    </lineage>
</organism>
<proteinExistence type="predicted"/>
<protein>
    <submittedName>
        <fullName evidence="1">Uncharacterized protein</fullName>
    </submittedName>
</protein>